<dbReference type="SUPFAM" id="SSF103473">
    <property type="entry name" value="MFS general substrate transporter"/>
    <property type="match status" value="1"/>
</dbReference>
<evidence type="ECO:0000256" key="2">
    <source>
        <dbReference type="ARBA" id="ARBA00006727"/>
    </source>
</evidence>
<dbReference type="Gene3D" id="1.20.1250.20">
    <property type="entry name" value="MFS general substrate transporter like domains"/>
    <property type="match status" value="2"/>
</dbReference>
<accession>A0A8H3F4P1</accession>
<feature type="transmembrane region" description="Helical" evidence="4">
    <location>
        <begin position="293"/>
        <end position="318"/>
    </location>
</feature>
<dbReference type="InterPro" id="IPR050327">
    <property type="entry name" value="Proton-linked_MCT"/>
</dbReference>
<evidence type="ECO:0000313" key="6">
    <source>
        <dbReference type="EMBL" id="CAF9918462.1"/>
    </source>
</evidence>
<feature type="transmembrane region" description="Helical" evidence="4">
    <location>
        <begin position="330"/>
        <end position="348"/>
    </location>
</feature>
<feature type="transmembrane region" description="Helical" evidence="4">
    <location>
        <begin position="389"/>
        <end position="412"/>
    </location>
</feature>
<feature type="transmembrane region" description="Helical" evidence="4">
    <location>
        <begin position="220"/>
        <end position="238"/>
    </location>
</feature>
<feature type="transmembrane region" description="Helical" evidence="4">
    <location>
        <begin position="160"/>
        <end position="177"/>
    </location>
</feature>
<name>A0A8H3F4P1_9LECA</name>
<feature type="transmembrane region" description="Helical" evidence="4">
    <location>
        <begin position="432"/>
        <end position="452"/>
    </location>
</feature>
<dbReference type="PROSITE" id="PS50850">
    <property type="entry name" value="MFS"/>
    <property type="match status" value="1"/>
</dbReference>
<dbReference type="InterPro" id="IPR011701">
    <property type="entry name" value="MFS"/>
</dbReference>
<gene>
    <name evidence="6" type="ORF">GOMPHAMPRED_001525</name>
</gene>
<feature type="transmembrane region" description="Helical" evidence="4">
    <location>
        <begin position="354"/>
        <end position="377"/>
    </location>
</feature>
<evidence type="ECO:0000256" key="4">
    <source>
        <dbReference type="SAM" id="Phobius"/>
    </source>
</evidence>
<keyword evidence="4" id="KW-0812">Transmembrane</keyword>
<dbReference type="OrthoDB" id="2213137at2759"/>
<dbReference type="GO" id="GO:0016020">
    <property type="term" value="C:membrane"/>
    <property type="evidence" value="ECO:0007669"/>
    <property type="project" value="UniProtKB-SubCell"/>
</dbReference>
<sequence length="458" mass="49287">MSSVVESGGNILHSLRPSEIELSRVPTLERQSDGRVTPAPASDNGFSLPPVDGGKEAYLCLVGCFFAEALVWGFPFSFGVFQEYYSSTEPFASEPSGIAAIGTTAAGIMYMGSLLIFPLLQRYPQYRRHCNILGLPIMVTAMLLSSFANTVTQLILTQGLLYGIGGCLCYTPAILFLEEWFVRRKGLAFGVMWAGTGFAGVTVPFFMQAALNIWGYKTALRIWAVVLMVLAGPFTPFLKPRIPVQAVTQRAGRRIDLRFLGSIIFWIPQFVNIVQGLGYFIPSLYLPQYVTSIGLQPIVGTVALALFNGASVLGTILAGHLIDRFHHSTVTAMITLPSVISVFVFWGFGVNIPVIIVFSLLYGFSAGGFSTTWTGNVKEVRENIGGDPGVIFGFLAAGRGIGAIASGPLSAAILEKASSFKGHARWAYGTEYGGLIIFTGCTASVGVVSLLARRIGWL</sequence>
<feature type="region of interest" description="Disordered" evidence="3">
    <location>
        <begin position="26"/>
        <end position="45"/>
    </location>
</feature>
<feature type="transmembrane region" description="Helical" evidence="4">
    <location>
        <begin position="98"/>
        <end position="120"/>
    </location>
</feature>
<dbReference type="Pfam" id="PF07690">
    <property type="entry name" value="MFS_1"/>
    <property type="match status" value="1"/>
</dbReference>
<dbReference type="GO" id="GO:0022857">
    <property type="term" value="F:transmembrane transporter activity"/>
    <property type="evidence" value="ECO:0007669"/>
    <property type="project" value="InterPro"/>
</dbReference>
<proteinExistence type="inferred from homology"/>
<dbReference type="InterPro" id="IPR036259">
    <property type="entry name" value="MFS_trans_sf"/>
</dbReference>
<evidence type="ECO:0000313" key="7">
    <source>
        <dbReference type="Proteomes" id="UP000664169"/>
    </source>
</evidence>
<feature type="transmembrane region" description="Helical" evidence="4">
    <location>
        <begin position="57"/>
        <end position="78"/>
    </location>
</feature>
<dbReference type="PANTHER" id="PTHR11360">
    <property type="entry name" value="MONOCARBOXYLATE TRANSPORTER"/>
    <property type="match status" value="1"/>
</dbReference>
<evidence type="ECO:0000256" key="1">
    <source>
        <dbReference type="ARBA" id="ARBA00004141"/>
    </source>
</evidence>
<dbReference type="Proteomes" id="UP000664169">
    <property type="component" value="Unassembled WGS sequence"/>
</dbReference>
<dbReference type="AlphaFoldDB" id="A0A8H3F4P1"/>
<comment type="subcellular location">
    <subcellularLocation>
        <location evidence="1">Membrane</location>
        <topology evidence="1">Multi-pass membrane protein</topology>
    </subcellularLocation>
</comment>
<dbReference type="PANTHER" id="PTHR11360:SF287">
    <property type="entry name" value="MFS MONOCARBOXYLATE TRANSPORTER"/>
    <property type="match status" value="1"/>
</dbReference>
<feature type="transmembrane region" description="Helical" evidence="4">
    <location>
        <begin position="132"/>
        <end position="148"/>
    </location>
</feature>
<keyword evidence="4" id="KW-0472">Membrane</keyword>
<organism evidence="6 7">
    <name type="scientific">Gomphillus americanus</name>
    <dbReference type="NCBI Taxonomy" id="1940652"/>
    <lineage>
        <taxon>Eukaryota</taxon>
        <taxon>Fungi</taxon>
        <taxon>Dikarya</taxon>
        <taxon>Ascomycota</taxon>
        <taxon>Pezizomycotina</taxon>
        <taxon>Lecanoromycetes</taxon>
        <taxon>OSLEUM clade</taxon>
        <taxon>Ostropomycetidae</taxon>
        <taxon>Ostropales</taxon>
        <taxon>Graphidaceae</taxon>
        <taxon>Gomphilloideae</taxon>
        <taxon>Gomphillus</taxon>
    </lineage>
</organism>
<evidence type="ECO:0000256" key="3">
    <source>
        <dbReference type="SAM" id="MobiDB-lite"/>
    </source>
</evidence>
<dbReference type="InterPro" id="IPR020846">
    <property type="entry name" value="MFS_dom"/>
</dbReference>
<comment type="caution">
    <text evidence="6">The sequence shown here is derived from an EMBL/GenBank/DDBJ whole genome shotgun (WGS) entry which is preliminary data.</text>
</comment>
<dbReference type="EMBL" id="CAJPDQ010000013">
    <property type="protein sequence ID" value="CAF9918462.1"/>
    <property type="molecule type" value="Genomic_DNA"/>
</dbReference>
<keyword evidence="7" id="KW-1185">Reference proteome</keyword>
<feature type="transmembrane region" description="Helical" evidence="4">
    <location>
        <begin position="189"/>
        <end position="214"/>
    </location>
</feature>
<evidence type="ECO:0000259" key="5">
    <source>
        <dbReference type="PROSITE" id="PS50850"/>
    </source>
</evidence>
<feature type="transmembrane region" description="Helical" evidence="4">
    <location>
        <begin position="259"/>
        <end position="281"/>
    </location>
</feature>
<feature type="domain" description="Major facilitator superfamily (MFS) profile" evidence="5">
    <location>
        <begin position="264"/>
        <end position="458"/>
    </location>
</feature>
<protein>
    <recommendedName>
        <fullName evidence="5">Major facilitator superfamily (MFS) profile domain-containing protein</fullName>
    </recommendedName>
</protein>
<keyword evidence="4" id="KW-1133">Transmembrane helix</keyword>
<comment type="similarity">
    <text evidence="2">Belongs to the major facilitator superfamily. Monocarboxylate porter (TC 2.A.1.13) family.</text>
</comment>
<reference evidence="6" key="1">
    <citation type="submission" date="2021-03" db="EMBL/GenBank/DDBJ databases">
        <authorList>
            <person name="Tagirdzhanova G."/>
        </authorList>
    </citation>
    <scope>NUCLEOTIDE SEQUENCE</scope>
</reference>